<protein>
    <submittedName>
        <fullName evidence="1">Uncharacterized protein</fullName>
    </submittedName>
</protein>
<evidence type="ECO:0000313" key="1">
    <source>
        <dbReference type="EMBL" id="NKY35231.1"/>
    </source>
</evidence>
<gene>
    <name evidence="1" type="ORF">HGA13_19465</name>
</gene>
<evidence type="ECO:0000313" key="2">
    <source>
        <dbReference type="Proteomes" id="UP000565715"/>
    </source>
</evidence>
<sequence length="106" mass="11567">MENHDNALDQLNALKQELVARMSEASPGVLPQFAKAIADLTEQIAGIQWTARQSLTPLAVVQLRKLTDPGTDPGVRKMNKQQLVKSGVLDQMSADLLEYVPARDSA</sequence>
<dbReference type="EMBL" id="JAAXOO010000005">
    <property type="protein sequence ID" value="NKY35231.1"/>
    <property type="molecule type" value="Genomic_DNA"/>
</dbReference>
<dbReference type="Proteomes" id="UP000565715">
    <property type="component" value="Unassembled WGS sequence"/>
</dbReference>
<name>A0A846XFR5_9NOCA</name>
<dbReference type="RefSeq" id="WP_068042638.1">
    <property type="nucleotide sequence ID" value="NZ_JAAXOO010000005.1"/>
</dbReference>
<reference evidence="1 2" key="1">
    <citation type="submission" date="2020-04" db="EMBL/GenBank/DDBJ databases">
        <title>MicrobeNet Type strains.</title>
        <authorList>
            <person name="Nicholson A.C."/>
        </authorList>
    </citation>
    <scope>NUCLEOTIDE SEQUENCE [LARGE SCALE GENOMIC DNA]</scope>
    <source>
        <strain evidence="1 2">DSM 45078</strain>
    </source>
</reference>
<proteinExistence type="predicted"/>
<organism evidence="1 2">
    <name type="scientific">Nocardia speluncae</name>
    <dbReference type="NCBI Taxonomy" id="419477"/>
    <lineage>
        <taxon>Bacteria</taxon>
        <taxon>Bacillati</taxon>
        <taxon>Actinomycetota</taxon>
        <taxon>Actinomycetes</taxon>
        <taxon>Mycobacteriales</taxon>
        <taxon>Nocardiaceae</taxon>
        <taxon>Nocardia</taxon>
    </lineage>
</organism>
<dbReference type="AlphaFoldDB" id="A0A846XFR5"/>
<comment type="caution">
    <text evidence="1">The sequence shown here is derived from an EMBL/GenBank/DDBJ whole genome shotgun (WGS) entry which is preliminary data.</text>
</comment>
<keyword evidence="2" id="KW-1185">Reference proteome</keyword>
<accession>A0A846XFR5</accession>